<evidence type="ECO:0000256" key="2">
    <source>
        <dbReference type="HAMAP-Rule" id="MF_01940"/>
    </source>
</evidence>
<dbReference type="EMBL" id="BAABJQ010000031">
    <property type="protein sequence ID" value="GAA5197847.1"/>
    <property type="molecule type" value="Genomic_DNA"/>
</dbReference>
<comment type="catalytic activity">
    <reaction evidence="2">
        <text>a 3'-end 2',3'-cyclophospho-ribonucleotide-RNA + H2O = a 3'-end 2'-phospho-ribonucleotide-RNA + H(+)</text>
        <dbReference type="Rhea" id="RHEA:11828"/>
        <dbReference type="Rhea" id="RHEA-COMP:10464"/>
        <dbReference type="Rhea" id="RHEA-COMP:17353"/>
        <dbReference type="ChEBI" id="CHEBI:15377"/>
        <dbReference type="ChEBI" id="CHEBI:15378"/>
        <dbReference type="ChEBI" id="CHEBI:83064"/>
        <dbReference type="ChEBI" id="CHEBI:173113"/>
        <dbReference type="EC" id="3.1.4.58"/>
    </reaction>
</comment>
<sequence length="197" mass="20969">MTLSPTRPAVARLFIAIEPPPRVLDHLAEFAAGLGTVRAGVRVTARRLWHVTLAFIGEVPETVLPAAVAALDLAVATVRLPAGPPEPRLAGGGRFGRGRFTILWTGIEGELTPLRRATTRALRRGRLPYDAKPYRPHLTLARPGERVPAEVVGADLAALAGYRGPSWTVGGLVLYRSHLGPNPVYEPLHAAALPTAG</sequence>
<feature type="short sequence motif" description="HXTX 2" evidence="2">
    <location>
        <begin position="137"/>
        <end position="140"/>
    </location>
</feature>
<name>A0ABP9SM12_9ACTN</name>
<evidence type="ECO:0000259" key="3">
    <source>
        <dbReference type="Pfam" id="PF02834"/>
    </source>
</evidence>
<organism evidence="4 5">
    <name type="scientific">Rugosimonospora acidiphila</name>
    <dbReference type="NCBI Taxonomy" id="556531"/>
    <lineage>
        <taxon>Bacteria</taxon>
        <taxon>Bacillati</taxon>
        <taxon>Actinomycetota</taxon>
        <taxon>Actinomycetes</taxon>
        <taxon>Micromonosporales</taxon>
        <taxon>Micromonosporaceae</taxon>
        <taxon>Rugosimonospora</taxon>
    </lineage>
</organism>
<feature type="domain" description="Phosphoesterase HXTX" evidence="3">
    <location>
        <begin position="108"/>
        <end position="185"/>
    </location>
</feature>
<dbReference type="InterPro" id="IPR004175">
    <property type="entry name" value="RNA_CPDase"/>
</dbReference>
<keyword evidence="1 2" id="KW-0378">Hydrolase</keyword>
<dbReference type="EC" id="3.1.4.58" evidence="2"/>
<feature type="active site" description="Proton donor" evidence="2">
    <location>
        <position position="50"/>
    </location>
</feature>
<gene>
    <name evidence="4" type="primary">thpR</name>
    <name evidence="4" type="ORF">GCM10023322_69950</name>
</gene>
<reference evidence="5" key="1">
    <citation type="journal article" date="2019" name="Int. J. Syst. Evol. Microbiol.">
        <title>The Global Catalogue of Microorganisms (GCM) 10K type strain sequencing project: providing services to taxonomists for standard genome sequencing and annotation.</title>
        <authorList>
            <consortium name="The Broad Institute Genomics Platform"/>
            <consortium name="The Broad Institute Genome Sequencing Center for Infectious Disease"/>
            <person name="Wu L."/>
            <person name="Ma J."/>
        </authorList>
    </citation>
    <scope>NUCLEOTIDE SEQUENCE [LARGE SCALE GENOMIC DNA]</scope>
    <source>
        <strain evidence="5">JCM 18304</strain>
    </source>
</reference>
<evidence type="ECO:0000313" key="5">
    <source>
        <dbReference type="Proteomes" id="UP001501570"/>
    </source>
</evidence>
<feature type="domain" description="Phosphoesterase HXTX" evidence="3">
    <location>
        <begin position="17"/>
        <end position="72"/>
    </location>
</feature>
<proteinExistence type="inferred from homology"/>
<feature type="short sequence motif" description="HXTX 1" evidence="2">
    <location>
        <begin position="50"/>
        <end position="53"/>
    </location>
</feature>
<keyword evidence="5" id="KW-1185">Reference proteome</keyword>
<accession>A0ABP9SM12</accession>
<feature type="active site" description="Proton acceptor" evidence="2">
    <location>
        <position position="137"/>
    </location>
</feature>
<dbReference type="RefSeq" id="WP_345637077.1">
    <property type="nucleotide sequence ID" value="NZ_BAABJQ010000031.1"/>
</dbReference>
<dbReference type="Proteomes" id="UP001501570">
    <property type="component" value="Unassembled WGS sequence"/>
</dbReference>
<comment type="function">
    <text evidence="2">Hydrolyzes RNA 2',3'-cyclic phosphodiester to an RNA 2'-phosphomonoester.</text>
</comment>
<evidence type="ECO:0000313" key="4">
    <source>
        <dbReference type="EMBL" id="GAA5197847.1"/>
    </source>
</evidence>
<comment type="caution">
    <text evidence="4">The sequence shown here is derived from an EMBL/GenBank/DDBJ whole genome shotgun (WGS) entry which is preliminary data.</text>
</comment>
<dbReference type="SUPFAM" id="SSF55144">
    <property type="entry name" value="LigT-like"/>
    <property type="match status" value="1"/>
</dbReference>
<dbReference type="InterPro" id="IPR009097">
    <property type="entry name" value="Cyclic_Pdiesterase"/>
</dbReference>
<dbReference type="Pfam" id="PF02834">
    <property type="entry name" value="LigT_PEase"/>
    <property type="match status" value="2"/>
</dbReference>
<dbReference type="Gene3D" id="3.90.1140.10">
    <property type="entry name" value="Cyclic phosphodiesterase"/>
    <property type="match status" value="1"/>
</dbReference>
<dbReference type="InterPro" id="IPR014051">
    <property type="entry name" value="Phosphoesterase_HXTX"/>
</dbReference>
<dbReference type="PANTHER" id="PTHR35561">
    <property type="entry name" value="RNA 2',3'-CYCLIC PHOSPHODIESTERASE"/>
    <property type="match status" value="1"/>
</dbReference>
<dbReference type="PANTHER" id="PTHR35561:SF1">
    <property type="entry name" value="RNA 2',3'-CYCLIC PHOSPHODIESTERASE"/>
    <property type="match status" value="1"/>
</dbReference>
<comment type="similarity">
    <text evidence="2">Belongs to the 2H phosphoesterase superfamily. ThpR family.</text>
</comment>
<evidence type="ECO:0000256" key="1">
    <source>
        <dbReference type="ARBA" id="ARBA00022801"/>
    </source>
</evidence>
<dbReference type="NCBIfam" id="TIGR02258">
    <property type="entry name" value="2_5_ligase"/>
    <property type="match status" value="1"/>
</dbReference>
<protein>
    <recommendedName>
        <fullName evidence="2">RNA 2',3'-cyclic phosphodiesterase</fullName>
        <shortName evidence="2">RNA 2',3'-CPDase</shortName>
        <ecNumber evidence="2">3.1.4.58</ecNumber>
    </recommendedName>
</protein>
<dbReference type="HAMAP" id="MF_01940">
    <property type="entry name" value="RNA_CPDase"/>
    <property type="match status" value="1"/>
</dbReference>